<reference evidence="5 6" key="1">
    <citation type="journal article" date="2008" name="Appl. Environ. Microbiol.">
        <title>Genomic insights into Mn(II) oxidation by the marine alphaproteobacterium Aurantimonas sp. strain SI85-9A1.</title>
        <authorList>
            <person name="Dick G.J."/>
            <person name="Podell S."/>
            <person name="Johnson H.A."/>
            <person name="Rivera-Espinoza Y."/>
            <person name="Bernier-Latmani R."/>
            <person name="McCarthy J.K."/>
            <person name="Torpey J.W."/>
            <person name="Clement B.G."/>
            <person name="Gaasterland T."/>
            <person name="Tebo B.M."/>
        </authorList>
    </citation>
    <scope>NUCLEOTIDE SEQUENCE [LARGE SCALE GENOMIC DNA]</scope>
    <source>
        <strain evidence="5 6">SI85-9A1</strain>
    </source>
</reference>
<dbReference type="GO" id="GO:0048027">
    <property type="term" value="F:mRNA 5'-UTR binding"/>
    <property type="evidence" value="ECO:0007669"/>
    <property type="project" value="UniProtKB-UniRule"/>
</dbReference>
<dbReference type="OrthoDB" id="7932924at2"/>
<sequence length="152" mass="16885">MASLRITLRAGERIFVNGAVLKVDRKTTLEFLNDVTFLLESHVMQAEDATTPLRQLYFIVQMMLIEPGSAEAARELFGTTHAAMIGTYRNRDIIEGLLEIKELVGRERNFEALKGLRTLIPIEDGVIQGQGEARAPVVPHTPELRLAAGGMR</sequence>
<evidence type="ECO:0000256" key="4">
    <source>
        <dbReference type="HAMAP-Rule" id="MF_00783"/>
    </source>
</evidence>
<keyword evidence="5" id="KW-0969">Cilium</keyword>
<keyword evidence="2 4" id="KW-1005">Bacterial flagellum biogenesis</keyword>
<evidence type="ECO:0000313" key="6">
    <source>
        <dbReference type="Proteomes" id="UP000000321"/>
    </source>
</evidence>
<organism evidence="5 6">
    <name type="scientific">Aurantimonas manganoxydans (strain ATCC BAA-1229 / DSM 21871 / SI85-9A1)</name>
    <dbReference type="NCBI Taxonomy" id="287752"/>
    <lineage>
        <taxon>Bacteria</taxon>
        <taxon>Pseudomonadati</taxon>
        <taxon>Pseudomonadota</taxon>
        <taxon>Alphaproteobacteria</taxon>
        <taxon>Hyphomicrobiales</taxon>
        <taxon>Aurantimonadaceae</taxon>
        <taxon>Aurantimonas</taxon>
    </lineage>
</organism>
<dbReference type="NCBIfam" id="NF001995">
    <property type="entry name" value="PRK00794.1-1"/>
    <property type="match status" value="1"/>
</dbReference>
<dbReference type="HAMAP" id="MF_00783">
    <property type="entry name" value="FlbT"/>
    <property type="match status" value="1"/>
</dbReference>
<keyword evidence="5" id="KW-0966">Cell projection</keyword>
<dbReference type="GO" id="GO:0006402">
    <property type="term" value="P:mRNA catabolic process"/>
    <property type="evidence" value="ECO:0007669"/>
    <property type="project" value="InterPro"/>
</dbReference>
<dbReference type="PIRSF" id="PIRSF009533">
    <property type="entry name" value="FlbT"/>
    <property type="match status" value="1"/>
</dbReference>
<dbReference type="Pfam" id="PF07378">
    <property type="entry name" value="FlbT"/>
    <property type="match status" value="1"/>
</dbReference>
<accession>Q1YLP7</accession>
<evidence type="ECO:0000256" key="2">
    <source>
        <dbReference type="ARBA" id="ARBA00022795"/>
    </source>
</evidence>
<keyword evidence="3 4" id="KW-0694">RNA-binding</keyword>
<dbReference type="GO" id="GO:1902209">
    <property type="term" value="P:negative regulation of bacterial-type flagellum assembly"/>
    <property type="evidence" value="ECO:0007669"/>
    <property type="project" value="UniProtKB-UniRule"/>
</dbReference>
<gene>
    <name evidence="4" type="primary">flbT</name>
    <name evidence="5" type="ORF">SI859A1_02500</name>
</gene>
<evidence type="ECO:0000256" key="3">
    <source>
        <dbReference type="ARBA" id="ARBA00022884"/>
    </source>
</evidence>
<dbReference type="HOGENOM" id="CLU_130913_1_0_5"/>
<evidence type="ECO:0000256" key="1">
    <source>
        <dbReference type="ARBA" id="ARBA00022491"/>
    </source>
</evidence>
<protein>
    <recommendedName>
        <fullName evidence="4">Probable flagellum biosynthesis repressor protein FlbT</fullName>
    </recommendedName>
</protein>
<comment type="similarity">
    <text evidence="4">Belongs to the FlbT family.</text>
</comment>
<keyword evidence="1 4" id="KW-0678">Repressor</keyword>
<dbReference type="Proteomes" id="UP000000321">
    <property type="component" value="Unassembled WGS sequence"/>
</dbReference>
<comment type="function">
    <text evidence="4">Has a post-transcriptional repressor function in flagellum biogenesis. Associates with the 5'-UTR of fljK mRNA and promotes its degradation.</text>
</comment>
<dbReference type="AlphaFoldDB" id="Q1YLP7"/>
<dbReference type="GO" id="GO:0044781">
    <property type="term" value="P:bacterial-type flagellum organization"/>
    <property type="evidence" value="ECO:0007669"/>
    <property type="project" value="UniProtKB-KW"/>
</dbReference>
<dbReference type="InterPro" id="IPR009967">
    <property type="entry name" value="Flagellum_FlbT"/>
</dbReference>
<proteinExistence type="inferred from homology"/>
<dbReference type="EMBL" id="AAPJ01000001">
    <property type="protein sequence ID" value="EAS51684.1"/>
    <property type="molecule type" value="Genomic_DNA"/>
</dbReference>
<dbReference type="RefSeq" id="WP_009210322.1">
    <property type="nucleotide sequence ID" value="NZ_BBWP01000002.1"/>
</dbReference>
<name>Q1YLP7_AURMS</name>
<keyword evidence="6" id="KW-1185">Reference proteome</keyword>
<evidence type="ECO:0000313" key="5">
    <source>
        <dbReference type="EMBL" id="EAS51684.1"/>
    </source>
</evidence>
<comment type="caution">
    <text evidence="5">The sequence shown here is derived from an EMBL/GenBank/DDBJ whole genome shotgun (WGS) entry which is preliminary data.</text>
</comment>
<keyword evidence="5" id="KW-0282">Flagellum</keyword>
<dbReference type="BioCyc" id="AURANTIMONAS:SI859A1_02500-MONOMER"/>